<accession>A0A9P4JFY0</accession>
<keyword evidence="3" id="KW-1185">Reference proteome</keyword>
<dbReference type="Proteomes" id="UP000799536">
    <property type="component" value="Unassembled WGS sequence"/>
</dbReference>
<evidence type="ECO:0000313" key="2">
    <source>
        <dbReference type="EMBL" id="KAF2198662.1"/>
    </source>
</evidence>
<evidence type="ECO:0000313" key="3">
    <source>
        <dbReference type="Proteomes" id="UP000799536"/>
    </source>
</evidence>
<keyword evidence="1" id="KW-1133">Transmembrane helix</keyword>
<keyword evidence="1" id="KW-0472">Membrane</keyword>
<reference evidence="2" key="1">
    <citation type="journal article" date="2020" name="Stud. Mycol.">
        <title>101 Dothideomycetes genomes: a test case for predicting lifestyles and emergence of pathogens.</title>
        <authorList>
            <person name="Haridas S."/>
            <person name="Albert R."/>
            <person name="Binder M."/>
            <person name="Bloem J."/>
            <person name="Labutti K."/>
            <person name="Salamov A."/>
            <person name="Andreopoulos B."/>
            <person name="Baker S."/>
            <person name="Barry K."/>
            <person name="Bills G."/>
            <person name="Bluhm B."/>
            <person name="Cannon C."/>
            <person name="Castanera R."/>
            <person name="Culley D."/>
            <person name="Daum C."/>
            <person name="Ezra D."/>
            <person name="Gonzalez J."/>
            <person name="Henrissat B."/>
            <person name="Kuo A."/>
            <person name="Liang C."/>
            <person name="Lipzen A."/>
            <person name="Lutzoni F."/>
            <person name="Magnuson J."/>
            <person name="Mondo S."/>
            <person name="Nolan M."/>
            <person name="Ohm R."/>
            <person name="Pangilinan J."/>
            <person name="Park H.-J."/>
            <person name="Ramirez L."/>
            <person name="Alfaro M."/>
            <person name="Sun H."/>
            <person name="Tritt A."/>
            <person name="Yoshinaga Y."/>
            <person name="Zwiers L.-H."/>
            <person name="Turgeon B."/>
            <person name="Goodwin S."/>
            <person name="Spatafora J."/>
            <person name="Crous P."/>
            <person name="Grigoriev I."/>
        </authorList>
    </citation>
    <scope>NUCLEOTIDE SEQUENCE</scope>
    <source>
        <strain evidence="2">ATCC 74209</strain>
    </source>
</reference>
<feature type="transmembrane region" description="Helical" evidence="1">
    <location>
        <begin position="55"/>
        <end position="75"/>
    </location>
</feature>
<evidence type="ECO:0000256" key="1">
    <source>
        <dbReference type="SAM" id="Phobius"/>
    </source>
</evidence>
<protein>
    <submittedName>
        <fullName evidence="2">Uncharacterized protein</fullName>
    </submittedName>
</protein>
<proteinExistence type="predicted"/>
<dbReference type="EMBL" id="ML994127">
    <property type="protein sequence ID" value="KAF2198662.1"/>
    <property type="molecule type" value="Genomic_DNA"/>
</dbReference>
<organism evidence="2 3">
    <name type="scientific">Delitschia confertaspora ATCC 74209</name>
    <dbReference type="NCBI Taxonomy" id="1513339"/>
    <lineage>
        <taxon>Eukaryota</taxon>
        <taxon>Fungi</taxon>
        <taxon>Dikarya</taxon>
        <taxon>Ascomycota</taxon>
        <taxon>Pezizomycotina</taxon>
        <taxon>Dothideomycetes</taxon>
        <taxon>Pleosporomycetidae</taxon>
        <taxon>Pleosporales</taxon>
        <taxon>Delitschiaceae</taxon>
        <taxon>Delitschia</taxon>
    </lineage>
</organism>
<sequence>MRGKKIKGVDMKLQTKVGGWGTLGLYCHPSMGVAAVIRSLSEGVSSSTSSSHRTVIGALAALLIHFNHVLMLSLYSPSDSLLCSCCSRPHFPPPSAPTPSRSIPVIECTMELGVGASLVVVPILVRRVQ</sequence>
<keyword evidence="1" id="KW-0812">Transmembrane</keyword>
<name>A0A9P4JFY0_9PLEO</name>
<gene>
    <name evidence="2" type="ORF">GQ43DRAFT_148829</name>
</gene>
<dbReference type="AlphaFoldDB" id="A0A9P4JFY0"/>
<comment type="caution">
    <text evidence="2">The sequence shown here is derived from an EMBL/GenBank/DDBJ whole genome shotgun (WGS) entry which is preliminary data.</text>
</comment>